<feature type="non-terminal residue" evidence="1">
    <location>
        <position position="150"/>
    </location>
</feature>
<dbReference type="Proteomes" id="UP000790709">
    <property type="component" value="Unassembled WGS sequence"/>
</dbReference>
<sequence length="150" mass="17859">MEVLQNTLLQMQQQITELATQLENKWANKTIINKTFSKKVEVVADPGQYEGDRARFAEWWTKMKVWIKANWDGLANNFEICVAVWSRMKGPLAGRYAEVRMADCQKEKEWPTWKELQHEVETYFQPETERDWARKKIKELKQGSSRVDEY</sequence>
<protein>
    <submittedName>
        <fullName evidence="1">Uncharacterized protein</fullName>
    </submittedName>
</protein>
<keyword evidence="2" id="KW-1185">Reference proteome</keyword>
<evidence type="ECO:0000313" key="2">
    <source>
        <dbReference type="Proteomes" id="UP000790709"/>
    </source>
</evidence>
<evidence type="ECO:0000313" key="1">
    <source>
        <dbReference type="EMBL" id="KAH7922146.1"/>
    </source>
</evidence>
<organism evidence="1 2">
    <name type="scientific">Leucogyrophana mollusca</name>
    <dbReference type="NCBI Taxonomy" id="85980"/>
    <lineage>
        <taxon>Eukaryota</taxon>
        <taxon>Fungi</taxon>
        <taxon>Dikarya</taxon>
        <taxon>Basidiomycota</taxon>
        <taxon>Agaricomycotina</taxon>
        <taxon>Agaricomycetes</taxon>
        <taxon>Agaricomycetidae</taxon>
        <taxon>Boletales</taxon>
        <taxon>Boletales incertae sedis</taxon>
        <taxon>Leucogyrophana</taxon>
    </lineage>
</organism>
<gene>
    <name evidence="1" type="ORF">BV22DRAFT_1070972</name>
</gene>
<comment type="caution">
    <text evidence="1">The sequence shown here is derived from an EMBL/GenBank/DDBJ whole genome shotgun (WGS) entry which is preliminary data.</text>
</comment>
<dbReference type="EMBL" id="MU266496">
    <property type="protein sequence ID" value="KAH7922146.1"/>
    <property type="molecule type" value="Genomic_DNA"/>
</dbReference>
<name>A0ACB8B8K7_9AGAM</name>
<proteinExistence type="predicted"/>
<accession>A0ACB8B8K7</accession>
<reference evidence="1" key="1">
    <citation type="journal article" date="2021" name="New Phytol.">
        <title>Evolutionary innovations through gain and loss of genes in the ectomycorrhizal Boletales.</title>
        <authorList>
            <person name="Wu G."/>
            <person name="Miyauchi S."/>
            <person name="Morin E."/>
            <person name="Kuo A."/>
            <person name="Drula E."/>
            <person name="Varga T."/>
            <person name="Kohler A."/>
            <person name="Feng B."/>
            <person name="Cao Y."/>
            <person name="Lipzen A."/>
            <person name="Daum C."/>
            <person name="Hundley H."/>
            <person name="Pangilinan J."/>
            <person name="Johnson J."/>
            <person name="Barry K."/>
            <person name="LaButti K."/>
            <person name="Ng V."/>
            <person name="Ahrendt S."/>
            <person name="Min B."/>
            <person name="Choi I.G."/>
            <person name="Park H."/>
            <person name="Plett J.M."/>
            <person name="Magnuson J."/>
            <person name="Spatafora J.W."/>
            <person name="Nagy L.G."/>
            <person name="Henrissat B."/>
            <person name="Grigoriev I.V."/>
            <person name="Yang Z.L."/>
            <person name="Xu J."/>
            <person name="Martin F.M."/>
        </authorList>
    </citation>
    <scope>NUCLEOTIDE SEQUENCE</scope>
    <source>
        <strain evidence="1">KUC20120723A-06</strain>
    </source>
</reference>